<dbReference type="Pfam" id="PF00561">
    <property type="entry name" value="Abhydrolase_1"/>
    <property type="match status" value="1"/>
</dbReference>
<organism evidence="2 3">
    <name type="scientific">Ktedonospora formicarum</name>
    <dbReference type="NCBI Taxonomy" id="2778364"/>
    <lineage>
        <taxon>Bacteria</taxon>
        <taxon>Bacillati</taxon>
        <taxon>Chloroflexota</taxon>
        <taxon>Ktedonobacteria</taxon>
        <taxon>Ktedonobacterales</taxon>
        <taxon>Ktedonobacteraceae</taxon>
        <taxon>Ktedonospora</taxon>
    </lineage>
</organism>
<name>A0A8J3MX31_9CHLR</name>
<dbReference type="Gene3D" id="3.40.50.1820">
    <property type="entry name" value="alpha/beta hydrolase"/>
    <property type="match status" value="1"/>
</dbReference>
<evidence type="ECO:0000313" key="2">
    <source>
        <dbReference type="EMBL" id="GHO49571.1"/>
    </source>
</evidence>
<evidence type="ECO:0000313" key="3">
    <source>
        <dbReference type="Proteomes" id="UP000612362"/>
    </source>
</evidence>
<feature type="domain" description="AB hydrolase-1" evidence="1">
    <location>
        <begin position="37"/>
        <end position="258"/>
    </location>
</feature>
<sequence>MMKGFDGTLSERLYLVMKHEGARLCCVDFGGDGAPALLLHGLAGRGNEWYETAQWLREHYHVYALDQRGHGRSSKGLDDYSRDVYVNDAACVIEQLGQGPVVLVGQSLGGQIAYLVAARRPELVQTLIVVEAGIHPDPDTPANIRKWLNGWPLPFPSLAAARAYFGGDDDPEARAWIEVLEERDDGYWPQFEGEEMVSSVEDQREYGEEWARLHCPTLLVSGEKGYLPQAEAREMLTLNANVRHERIPGAGHMLHLSHAHEWRKIAETFLREL</sequence>
<dbReference type="InterPro" id="IPR029058">
    <property type="entry name" value="AB_hydrolase_fold"/>
</dbReference>
<dbReference type="InterPro" id="IPR000073">
    <property type="entry name" value="AB_hydrolase_1"/>
</dbReference>
<protein>
    <recommendedName>
        <fullName evidence="1">AB hydrolase-1 domain-containing protein</fullName>
    </recommendedName>
</protein>
<proteinExistence type="predicted"/>
<gene>
    <name evidence="2" type="ORF">KSX_77340</name>
</gene>
<dbReference type="PANTHER" id="PTHR43194:SF2">
    <property type="entry name" value="PEROXISOMAL MEMBRANE PROTEIN LPX1"/>
    <property type="match status" value="1"/>
</dbReference>
<dbReference type="EMBL" id="BNJF01000005">
    <property type="protein sequence ID" value="GHO49571.1"/>
    <property type="molecule type" value="Genomic_DNA"/>
</dbReference>
<accession>A0A8J3MX31</accession>
<dbReference type="PRINTS" id="PR00111">
    <property type="entry name" value="ABHYDROLASE"/>
</dbReference>
<dbReference type="InterPro" id="IPR050228">
    <property type="entry name" value="Carboxylesterase_BioH"/>
</dbReference>
<keyword evidence="3" id="KW-1185">Reference proteome</keyword>
<reference evidence="2" key="1">
    <citation type="submission" date="2020-10" db="EMBL/GenBank/DDBJ databases">
        <title>Taxonomic study of unclassified bacteria belonging to the class Ktedonobacteria.</title>
        <authorList>
            <person name="Yabe S."/>
            <person name="Wang C.M."/>
            <person name="Zheng Y."/>
            <person name="Sakai Y."/>
            <person name="Cavaletti L."/>
            <person name="Monciardini P."/>
            <person name="Donadio S."/>
        </authorList>
    </citation>
    <scope>NUCLEOTIDE SEQUENCE</scope>
    <source>
        <strain evidence="2">SOSP1-1</strain>
    </source>
</reference>
<dbReference type="SUPFAM" id="SSF53474">
    <property type="entry name" value="alpha/beta-Hydrolases"/>
    <property type="match status" value="1"/>
</dbReference>
<dbReference type="PANTHER" id="PTHR43194">
    <property type="entry name" value="HYDROLASE ALPHA/BETA FOLD FAMILY"/>
    <property type="match status" value="1"/>
</dbReference>
<comment type="caution">
    <text evidence="2">The sequence shown here is derived from an EMBL/GenBank/DDBJ whole genome shotgun (WGS) entry which is preliminary data.</text>
</comment>
<evidence type="ECO:0000259" key="1">
    <source>
        <dbReference type="Pfam" id="PF00561"/>
    </source>
</evidence>
<dbReference type="AlphaFoldDB" id="A0A8J3MX31"/>
<dbReference type="Proteomes" id="UP000612362">
    <property type="component" value="Unassembled WGS sequence"/>
</dbReference>